<sequence>MAAINQMQDVTVRVQGQGDTKQQAFAAALADIQKQLVGNESQTMLQIVPITVTPIQLDESMYKERFLFFFFPRVRTIYHVILEVTVQINSIALETLAFNVHKQTSPDELPLIPRLWRLVKGDE</sequence>
<organism evidence="1 2">
    <name type="scientific">Lacticaseibacillus saniviri JCM 17471 = DSM 24301</name>
    <dbReference type="NCBI Taxonomy" id="1293598"/>
    <lineage>
        <taxon>Bacteria</taxon>
        <taxon>Bacillati</taxon>
        <taxon>Bacillota</taxon>
        <taxon>Bacilli</taxon>
        <taxon>Lactobacillales</taxon>
        <taxon>Lactobacillaceae</taxon>
        <taxon>Lacticaseibacillus</taxon>
    </lineage>
</organism>
<dbReference type="EMBL" id="JQCE01000006">
    <property type="protein sequence ID" value="KRO17997.1"/>
    <property type="molecule type" value="Genomic_DNA"/>
</dbReference>
<evidence type="ECO:0000313" key="2">
    <source>
        <dbReference type="Proteomes" id="UP000050969"/>
    </source>
</evidence>
<dbReference type="Pfam" id="PF14189">
    <property type="entry name" value="DUF4312"/>
    <property type="match status" value="1"/>
</dbReference>
<keyword evidence="2" id="KW-1185">Reference proteome</keyword>
<accession>A0A0R2N1V8</accession>
<proteinExistence type="predicted"/>
<gene>
    <name evidence="1" type="ORF">IV56_GL001792</name>
</gene>
<name>A0A0R2N1V8_9LACO</name>
<evidence type="ECO:0000313" key="1">
    <source>
        <dbReference type="EMBL" id="KRO17997.1"/>
    </source>
</evidence>
<dbReference type="Proteomes" id="UP000050969">
    <property type="component" value="Unassembled WGS sequence"/>
</dbReference>
<reference evidence="1 2" key="1">
    <citation type="journal article" date="2015" name="Genome Announc.">
        <title>Expanding the biotechnology potential of lactobacilli through comparative genomics of 213 strains and associated genera.</title>
        <authorList>
            <person name="Sun Z."/>
            <person name="Harris H.M."/>
            <person name="McCann A."/>
            <person name="Guo C."/>
            <person name="Argimon S."/>
            <person name="Zhang W."/>
            <person name="Yang X."/>
            <person name="Jeffery I.B."/>
            <person name="Cooney J.C."/>
            <person name="Kagawa T.F."/>
            <person name="Liu W."/>
            <person name="Song Y."/>
            <person name="Salvetti E."/>
            <person name="Wrobel A."/>
            <person name="Rasinkangas P."/>
            <person name="Parkhill J."/>
            <person name="Rea M.C."/>
            <person name="O'Sullivan O."/>
            <person name="Ritari J."/>
            <person name="Douillard F.P."/>
            <person name="Paul Ross R."/>
            <person name="Yang R."/>
            <person name="Briner A.E."/>
            <person name="Felis G.E."/>
            <person name="de Vos W.M."/>
            <person name="Barrangou R."/>
            <person name="Klaenhammer T.R."/>
            <person name="Caufield P.W."/>
            <person name="Cui Y."/>
            <person name="Zhang H."/>
            <person name="O'Toole P.W."/>
        </authorList>
    </citation>
    <scope>NUCLEOTIDE SEQUENCE [LARGE SCALE GENOMIC DNA]</scope>
    <source>
        <strain evidence="1 2">DSM 24301</strain>
    </source>
</reference>
<dbReference type="RefSeq" id="WP_054776819.1">
    <property type="nucleotide sequence ID" value="NZ_BBBX01000004.1"/>
</dbReference>
<dbReference type="OrthoDB" id="4202626at2"/>
<comment type="caution">
    <text evidence="1">The sequence shown here is derived from an EMBL/GenBank/DDBJ whole genome shotgun (WGS) entry which is preliminary data.</text>
</comment>
<dbReference type="STRING" id="1293598.IV56_GL001792"/>
<evidence type="ECO:0008006" key="3">
    <source>
        <dbReference type="Google" id="ProtNLM"/>
    </source>
</evidence>
<dbReference type="PATRIC" id="fig|1293598.4.peg.1866"/>
<protein>
    <recommendedName>
        <fullName evidence="3">Cytoplasmic protein</fullName>
    </recommendedName>
</protein>
<dbReference type="AlphaFoldDB" id="A0A0R2N1V8"/>
<dbReference type="InterPro" id="IPR020037">
    <property type="entry name" value="DUF4312"/>
</dbReference>
<dbReference type="NCBIfam" id="TIGR03578">
    <property type="entry name" value="EF_0831"/>
    <property type="match status" value="1"/>
</dbReference>